<organism evidence="1 2">
    <name type="scientific">Coccomyxa subellipsoidea (strain C-169)</name>
    <name type="common">Green microalga</name>
    <dbReference type="NCBI Taxonomy" id="574566"/>
    <lineage>
        <taxon>Eukaryota</taxon>
        <taxon>Viridiplantae</taxon>
        <taxon>Chlorophyta</taxon>
        <taxon>core chlorophytes</taxon>
        <taxon>Trebouxiophyceae</taxon>
        <taxon>Trebouxiophyceae incertae sedis</taxon>
        <taxon>Coccomyxaceae</taxon>
        <taxon>Coccomyxa</taxon>
        <taxon>Coccomyxa subellipsoidea</taxon>
    </lineage>
</organism>
<dbReference type="KEGG" id="csl:COCSUDRAFT_56464"/>
<evidence type="ECO:0000313" key="2">
    <source>
        <dbReference type="Proteomes" id="UP000007264"/>
    </source>
</evidence>
<dbReference type="EMBL" id="AGSI01000011">
    <property type="protein sequence ID" value="EIE22032.1"/>
    <property type="molecule type" value="Genomic_DNA"/>
</dbReference>
<reference evidence="1 2" key="1">
    <citation type="journal article" date="2012" name="Genome Biol.">
        <title>The genome of the polar eukaryotic microalga coccomyxa subellipsoidea reveals traits of cold adaptation.</title>
        <authorList>
            <person name="Blanc G."/>
            <person name="Agarkova I."/>
            <person name="Grimwood J."/>
            <person name="Kuo A."/>
            <person name="Brueggeman A."/>
            <person name="Dunigan D."/>
            <person name="Gurnon J."/>
            <person name="Ladunga I."/>
            <person name="Lindquist E."/>
            <person name="Lucas S."/>
            <person name="Pangilinan J."/>
            <person name="Proschold T."/>
            <person name="Salamov A."/>
            <person name="Schmutz J."/>
            <person name="Weeks D."/>
            <person name="Yamada T."/>
            <person name="Claverie J.M."/>
            <person name="Grigoriev I."/>
            <person name="Van Etten J."/>
            <person name="Lomsadze A."/>
            <person name="Borodovsky M."/>
        </authorList>
    </citation>
    <scope>NUCLEOTIDE SEQUENCE [LARGE SCALE GENOMIC DNA]</scope>
    <source>
        <strain evidence="1 2">C-169</strain>
    </source>
</reference>
<dbReference type="Proteomes" id="UP000007264">
    <property type="component" value="Unassembled WGS sequence"/>
</dbReference>
<dbReference type="AlphaFoldDB" id="I0YUG3"/>
<accession>I0YUG3</accession>
<dbReference type="RefSeq" id="XP_005646576.1">
    <property type="nucleotide sequence ID" value="XM_005646519.1"/>
</dbReference>
<proteinExistence type="predicted"/>
<evidence type="ECO:0000313" key="1">
    <source>
        <dbReference type="EMBL" id="EIE22032.1"/>
    </source>
</evidence>
<gene>
    <name evidence="1" type="ORF">COCSUDRAFT_56464</name>
</gene>
<protein>
    <submittedName>
        <fullName evidence="1">Uncharacterized protein</fullName>
    </submittedName>
</protein>
<dbReference type="GeneID" id="17040017"/>
<name>I0YUG3_COCSC</name>
<sequence length="78" mass="8383">MFAGEEPLAGFTSLRLDCLELCSAKAPFVAGSCLQNLTDLEIHSKDDIIIGSVDDSVQLKRFVAVGRKIRLGALMLSS</sequence>
<comment type="caution">
    <text evidence="1">The sequence shown here is derived from an EMBL/GenBank/DDBJ whole genome shotgun (WGS) entry which is preliminary data.</text>
</comment>
<keyword evidence="2" id="KW-1185">Reference proteome</keyword>